<evidence type="ECO:0000313" key="2">
    <source>
        <dbReference type="EMBL" id="AKD24702.1"/>
    </source>
</evidence>
<dbReference type="OrthoDB" id="9778782at2"/>
<dbReference type="PATRIC" id="fig|576611.7.peg.370"/>
<reference evidence="2 3" key="1">
    <citation type="submission" date="2014-03" db="EMBL/GenBank/DDBJ databases">
        <title>Genome of Polynucleobacter strain MWH-MoK4.</title>
        <authorList>
            <person name="Hahn M.W."/>
        </authorList>
    </citation>
    <scope>NUCLEOTIDE SEQUENCE [LARGE SCALE GENOMIC DNA]</scope>
    <source>
        <strain evidence="2 3">MWH-MoK4</strain>
    </source>
</reference>
<evidence type="ECO:0000313" key="3">
    <source>
        <dbReference type="Proteomes" id="UP000061135"/>
    </source>
</evidence>
<dbReference type="RefSeq" id="WP_052728704.1">
    <property type="nucleotide sequence ID" value="NZ_CP007501.1"/>
</dbReference>
<keyword evidence="3" id="KW-1185">Reference proteome</keyword>
<dbReference type="InterPro" id="IPR007329">
    <property type="entry name" value="FMN-bd"/>
</dbReference>
<organism evidence="2 3">
    <name type="scientific">Polynucleobacter duraquae</name>
    <dbReference type="NCBI Taxonomy" id="1835254"/>
    <lineage>
        <taxon>Bacteria</taxon>
        <taxon>Pseudomonadati</taxon>
        <taxon>Pseudomonadota</taxon>
        <taxon>Betaproteobacteria</taxon>
        <taxon>Burkholderiales</taxon>
        <taxon>Burkholderiaceae</taxon>
        <taxon>Polynucleobacter</taxon>
    </lineage>
</organism>
<dbReference type="EMBL" id="CP007501">
    <property type="protein sequence ID" value="AKD24702.1"/>
    <property type="molecule type" value="Genomic_DNA"/>
</dbReference>
<dbReference type="STRING" id="1835254.CL55_00003690"/>
<evidence type="ECO:0000259" key="1">
    <source>
        <dbReference type="SMART" id="SM00900"/>
    </source>
</evidence>
<dbReference type="SMART" id="SM00900">
    <property type="entry name" value="FMN_bind"/>
    <property type="match status" value="1"/>
</dbReference>
<dbReference type="GO" id="GO:0010181">
    <property type="term" value="F:FMN binding"/>
    <property type="evidence" value="ECO:0007669"/>
    <property type="project" value="InterPro"/>
</dbReference>
<dbReference type="Proteomes" id="UP000061135">
    <property type="component" value="Chromosome"/>
</dbReference>
<proteinExistence type="predicted"/>
<dbReference type="AlphaFoldDB" id="A0A0E3ZKM6"/>
<protein>
    <submittedName>
        <fullName evidence="2">NADH:ubiquinone oxidoreductase, subunit RnfG</fullName>
    </submittedName>
</protein>
<accession>A0A0E3ZKM6</accession>
<sequence>MNWKPNPLFMLGLAIATAPIIAQAKIYVSVEQAQQILIPNKSLIKNPIIITDELQDKMRSASSIRHPFQGDRIWRAADGSWFIVDEVVGKHEMITYAVALNPSGAVTGIEILEYVESYGYEVAEANWRKQFLGKTAADPIKLNQDIQNIGGATLSCKHLTDGVKRVAVLYDIALKNQALSLKAK</sequence>
<feature type="domain" description="FMN-binding" evidence="1">
    <location>
        <begin position="89"/>
        <end position="170"/>
    </location>
</feature>
<gene>
    <name evidence="2" type="ORF">CL55_00003690</name>
</gene>
<name>A0A0E3ZKM6_9BURK</name>
<dbReference type="GO" id="GO:0016020">
    <property type="term" value="C:membrane"/>
    <property type="evidence" value="ECO:0007669"/>
    <property type="project" value="InterPro"/>
</dbReference>
<dbReference type="KEGG" id="pdq:CL55_00003690"/>
<dbReference type="Pfam" id="PF04205">
    <property type="entry name" value="FMN_bind"/>
    <property type="match status" value="1"/>
</dbReference>
<dbReference type="HOGENOM" id="CLU_124283_1_0_4"/>